<evidence type="ECO:0000256" key="3">
    <source>
        <dbReference type="ARBA" id="ARBA00022801"/>
    </source>
</evidence>
<evidence type="ECO:0000313" key="11">
    <source>
        <dbReference type="EMBL" id="MEH2553026.1"/>
    </source>
</evidence>
<dbReference type="EMBL" id="JAZHRV010000001">
    <property type="protein sequence ID" value="MEH2553026.1"/>
    <property type="molecule type" value="Genomic_DNA"/>
</dbReference>
<keyword evidence="5 6" id="KW-0482">Metalloprotease</keyword>
<keyword evidence="4 6" id="KW-0862">Zinc</keyword>
<keyword evidence="3 6" id="KW-0378">Hydrolase</keyword>
<evidence type="ECO:0000256" key="1">
    <source>
        <dbReference type="ARBA" id="ARBA00022670"/>
    </source>
</evidence>
<feature type="transmembrane region" description="Helical" evidence="8">
    <location>
        <begin position="103"/>
        <end position="129"/>
    </location>
</feature>
<evidence type="ECO:0000256" key="4">
    <source>
        <dbReference type="ARBA" id="ARBA00022833"/>
    </source>
</evidence>
<dbReference type="RefSeq" id="WP_334477413.1">
    <property type="nucleotide sequence ID" value="NZ_JAZHRV010000001.1"/>
</dbReference>
<dbReference type="CDD" id="cd07332">
    <property type="entry name" value="M48C_Oma1_like"/>
    <property type="match status" value="1"/>
</dbReference>
<evidence type="ECO:0000256" key="5">
    <source>
        <dbReference type="ARBA" id="ARBA00023049"/>
    </source>
</evidence>
<gene>
    <name evidence="11" type="ORF">V1286_000555</name>
</gene>
<keyword evidence="8" id="KW-0812">Transmembrane</keyword>
<dbReference type="PANTHER" id="PTHR22726:SF1">
    <property type="entry name" value="METALLOENDOPEPTIDASE OMA1, MITOCHONDRIAL"/>
    <property type="match status" value="1"/>
</dbReference>
<name>A0ABU8B4L7_9BRAD</name>
<protein>
    <submittedName>
        <fullName evidence="11">Zn-dependent protease with chaperone function</fullName>
    </submittedName>
</protein>
<comment type="similarity">
    <text evidence="6">Belongs to the peptidase M48 family.</text>
</comment>
<dbReference type="InterPro" id="IPR051156">
    <property type="entry name" value="Mito/Outer_Membr_Metalloprot"/>
</dbReference>
<feature type="region of interest" description="Disordered" evidence="7">
    <location>
        <begin position="331"/>
        <end position="350"/>
    </location>
</feature>
<keyword evidence="1 6" id="KW-0645">Protease</keyword>
<evidence type="ECO:0000256" key="8">
    <source>
        <dbReference type="SAM" id="Phobius"/>
    </source>
</evidence>
<reference evidence="11 12" key="1">
    <citation type="submission" date="2024-02" db="EMBL/GenBank/DDBJ databases">
        <title>Adaptive strategies in a cosmopolitan and abundant soil bacterium.</title>
        <authorList>
            <person name="Carini P."/>
        </authorList>
    </citation>
    <scope>NUCLEOTIDE SEQUENCE [LARGE SCALE GENOMIC DNA]</scope>
    <source>
        <strain evidence="11 12">AZCC 1608</strain>
    </source>
</reference>
<evidence type="ECO:0000259" key="9">
    <source>
        <dbReference type="Pfam" id="PF01435"/>
    </source>
</evidence>
<evidence type="ECO:0000256" key="2">
    <source>
        <dbReference type="ARBA" id="ARBA00022723"/>
    </source>
</evidence>
<evidence type="ECO:0000256" key="6">
    <source>
        <dbReference type="RuleBase" id="RU003983"/>
    </source>
</evidence>
<feature type="compositionally biased region" description="Basic and acidic residues" evidence="7">
    <location>
        <begin position="331"/>
        <end position="342"/>
    </location>
</feature>
<evidence type="ECO:0000259" key="10">
    <source>
        <dbReference type="Pfam" id="PF23368"/>
    </source>
</evidence>
<evidence type="ECO:0000313" key="12">
    <source>
        <dbReference type="Proteomes" id="UP001364224"/>
    </source>
</evidence>
<dbReference type="GO" id="GO:0006508">
    <property type="term" value="P:proteolysis"/>
    <property type="evidence" value="ECO:0007669"/>
    <property type="project" value="UniProtKB-KW"/>
</dbReference>
<keyword evidence="2" id="KW-0479">Metal-binding</keyword>
<keyword evidence="12" id="KW-1185">Reference proteome</keyword>
<keyword evidence="8" id="KW-0472">Membrane</keyword>
<accession>A0ABU8B4L7</accession>
<comment type="cofactor">
    <cofactor evidence="6">
        <name>Zn(2+)</name>
        <dbReference type="ChEBI" id="CHEBI:29105"/>
    </cofactor>
    <text evidence="6">Binds 1 zinc ion per subunit.</text>
</comment>
<feature type="domain" description="DUF7092" evidence="10">
    <location>
        <begin position="14"/>
        <end position="89"/>
    </location>
</feature>
<proteinExistence type="inferred from homology"/>
<dbReference type="PANTHER" id="PTHR22726">
    <property type="entry name" value="METALLOENDOPEPTIDASE OMA1"/>
    <property type="match status" value="1"/>
</dbReference>
<sequence>MDSDAPEISKPPNAATYFDGASSRRRAVALHFSDRLEISEHEQTLAAWDYADIRRADSPSGMLRLGCLSAPALARLEVRDNALAAELVSRCAKLDENTPGRRGVAIIVGWSLAAAASIVAVVLFGLPLIADRLTPLVPEAFERRLGEVADSQIKTMFNAKVCDNAAGQKAFVKLVTSIRESAGFDTSVQAGVLSSPIPNAFALPGGKVYLFDGLLAKADNADEIAGVLAHELGHLKHRDSMRGLIRDGSTSFLIGLLFGDITGSSALIFGSRTLVTSSHSREAETNADDFAIDVMHRLGRPAKPTGELLLRVTGKGSKGLSIISTHPLSEDRLARMGREDRQASGPPLLTSEEWRSLKSICDGKSDPAKSDPAKI</sequence>
<dbReference type="GO" id="GO:0008233">
    <property type="term" value="F:peptidase activity"/>
    <property type="evidence" value="ECO:0007669"/>
    <property type="project" value="UniProtKB-KW"/>
</dbReference>
<organism evidence="11 12">
    <name type="scientific">Bradyrhizobium algeriense</name>
    <dbReference type="NCBI Taxonomy" id="634784"/>
    <lineage>
        <taxon>Bacteria</taxon>
        <taxon>Pseudomonadati</taxon>
        <taxon>Pseudomonadota</taxon>
        <taxon>Alphaproteobacteria</taxon>
        <taxon>Hyphomicrobiales</taxon>
        <taxon>Nitrobacteraceae</taxon>
        <taxon>Bradyrhizobium</taxon>
    </lineage>
</organism>
<dbReference type="InterPro" id="IPR001915">
    <property type="entry name" value="Peptidase_M48"/>
</dbReference>
<dbReference type="Pfam" id="PF23368">
    <property type="entry name" value="DUF7092"/>
    <property type="match status" value="1"/>
</dbReference>
<comment type="caution">
    <text evidence="11">The sequence shown here is derived from an EMBL/GenBank/DDBJ whole genome shotgun (WGS) entry which is preliminary data.</text>
</comment>
<dbReference type="InterPro" id="IPR055518">
    <property type="entry name" value="DUF7092"/>
</dbReference>
<dbReference type="Proteomes" id="UP001364224">
    <property type="component" value="Unassembled WGS sequence"/>
</dbReference>
<evidence type="ECO:0000256" key="7">
    <source>
        <dbReference type="SAM" id="MobiDB-lite"/>
    </source>
</evidence>
<keyword evidence="8" id="KW-1133">Transmembrane helix</keyword>
<feature type="domain" description="Peptidase M48" evidence="9">
    <location>
        <begin position="189"/>
        <end position="336"/>
    </location>
</feature>
<dbReference type="Gene3D" id="3.30.2010.10">
    <property type="entry name" value="Metalloproteases ('zincins'), catalytic domain"/>
    <property type="match status" value="1"/>
</dbReference>
<dbReference type="Pfam" id="PF01435">
    <property type="entry name" value="Peptidase_M48"/>
    <property type="match status" value="1"/>
</dbReference>